<dbReference type="OrthoDB" id="514967at2759"/>
<dbReference type="SUPFAM" id="SSF103612">
    <property type="entry name" value="SBT domain"/>
    <property type="match status" value="1"/>
</dbReference>
<organism evidence="6 7">
    <name type="scientific">Chlorella vulgaris</name>
    <name type="common">Green alga</name>
    <dbReference type="NCBI Taxonomy" id="3077"/>
    <lineage>
        <taxon>Eukaryota</taxon>
        <taxon>Viridiplantae</taxon>
        <taxon>Chlorophyta</taxon>
        <taxon>core chlorophytes</taxon>
        <taxon>Trebouxiophyceae</taxon>
        <taxon>Chlorellales</taxon>
        <taxon>Chlorellaceae</taxon>
        <taxon>Chlorella clade</taxon>
        <taxon>Chlorella</taxon>
    </lineage>
</organism>
<feature type="compositionally biased region" description="Acidic residues" evidence="4">
    <location>
        <begin position="223"/>
        <end position="234"/>
    </location>
</feature>
<keyword evidence="7" id="KW-1185">Reference proteome</keyword>
<feature type="compositionally biased region" description="Basic and acidic residues" evidence="4">
    <location>
        <begin position="1"/>
        <end position="17"/>
    </location>
</feature>
<feature type="domain" description="SBP-type" evidence="5">
    <location>
        <begin position="141"/>
        <end position="218"/>
    </location>
</feature>
<dbReference type="PROSITE" id="PS51141">
    <property type="entry name" value="ZF_SBP"/>
    <property type="match status" value="1"/>
</dbReference>
<protein>
    <recommendedName>
        <fullName evidence="5">SBP-type domain-containing protein</fullName>
    </recommendedName>
</protein>
<reference evidence="6" key="2">
    <citation type="submission" date="2020-11" db="EMBL/GenBank/DDBJ databases">
        <authorList>
            <person name="Cecchin M."/>
            <person name="Marcolungo L."/>
            <person name="Rossato M."/>
            <person name="Girolomoni L."/>
            <person name="Cosentino E."/>
            <person name="Cuine S."/>
            <person name="Li-Beisson Y."/>
            <person name="Delledonne M."/>
            <person name="Ballottari M."/>
        </authorList>
    </citation>
    <scope>NUCLEOTIDE SEQUENCE</scope>
    <source>
        <strain evidence="6">211/11P</strain>
        <tissue evidence="6">Whole cell</tissue>
    </source>
</reference>
<dbReference type="InterPro" id="IPR036893">
    <property type="entry name" value="SBP_sf"/>
</dbReference>
<keyword evidence="2" id="KW-0863">Zinc-finger</keyword>
<feature type="compositionally biased region" description="Low complexity" evidence="4">
    <location>
        <begin position="57"/>
        <end position="72"/>
    </location>
</feature>
<sequence>MASEERPSAALKAEKDQGNAGQRLQHARRPPATPATAAGTGVQVGGDSGATVRPSGGAQLPPLQSPAAAKQQQQRRARGAADVASPSSQPRSATADVGGAGAAAAAAAAGHVQSGAQGTHQGAPAAAAAPKKKPGRQRRTSVLCQVLGCGEELVNAKGYYRRYRICPKHCSMASFQVDGREQRFCQQCGRFQDIAEFEGARKSCRRKLKRHNERRRVEYVRDSDEEGDEGEEAEVQQQQQQAEEPEPQQVVAAAVVPPAAAPAASRRPPRSPSRGLSISSAPSVGGSKGSGSGAFDAAAAAASGAAAAAAAATASAAGLKQSLQRRGSVTAEFTPSNTPGAAAAAAGAAMQQLQEPPPLFVGGGGALKAPAAAKRRLAASAGGGQQLLGVPVVAPQLLAAAQSQHAQAQAQAQQHAAQAAQQRLQQAQQPQQAEQMLQQYMQQAARQEQYLQQQALQQRRLLQQQAQRQQQQQQVASPEPTLAGLFDIPQNCVASPFYLDLPSPFLGSTPPQHATPANQPPPRAGFGSAAGGGGSQLLQCSLTGPRASGRGNGSGSGPVLLAQRSPSLQEQLGMASLPAQQQQQQQPQPQQAAAASRPRSRAQQVGPMTGGGSGDGARGGSAGGGVGVAAAHSAPVAHQPLVPLVPPLTGPAPEDLLVRMSLKVFNCTPDQLLPLVRAELDRLLDASPAMLEGYIRPGCTHLTLSMLLPREQAQRLLARGLPLRRWLAGGTFGGLAGNRMIVQFGNRLTVLHGGRVAAVVDLRRPPADLAAAGLPRLHSLHPCCVLADQPGTVTLVGAAISGSTDLVLCRQQCRHLGSTAVDGSGAAASSSSVSASASASGGSGHSSSTQLLTQHLLSSTSVAESRKADGQAGGQELRFIAPQGVLPGCVEVEVQRGSVLSEPLPLLALPCAAAVSEVRQLAGDCTAQSGHSKHSGAELALFLRQVGLVVQFTHRCQLAAAGHTVQSYPPRLRRRLGRLARRLLAAVEPRGCAALAALLRPATAAADEGGEEAPLALPATAPLLLCPEYATAGMASCCAVEVGPGPPTQATPSALAHSQDSSGSYDAAACSWASAHTQLLAPSVGSPSSSQNGAASML</sequence>
<feature type="region of interest" description="Disordered" evidence="4">
    <location>
        <begin position="111"/>
        <end position="137"/>
    </location>
</feature>
<keyword evidence="1" id="KW-0479">Metal-binding</keyword>
<proteinExistence type="predicted"/>
<evidence type="ECO:0000256" key="2">
    <source>
        <dbReference type="ARBA" id="ARBA00022771"/>
    </source>
</evidence>
<gene>
    <name evidence="6" type="ORF">D9Q98_009540</name>
</gene>
<dbReference type="Pfam" id="PF03110">
    <property type="entry name" value="SBP"/>
    <property type="match status" value="1"/>
</dbReference>
<feature type="region of interest" description="Disordered" evidence="4">
    <location>
        <begin position="209"/>
        <end position="293"/>
    </location>
</feature>
<feature type="region of interest" description="Disordered" evidence="4">
    <location>
        <begin position="508"/>
        <end position="561"/>
    </location>
</feature>
<comment type="caution">
    <text evidence="6">The sequence shown here is derived from an EMBL/GenBank/DDBJ whole genome shotgun (WGS) entry which is preliminary data.</text>
</comment>
<feature type="compositionally biased region" description="Low complexity" evidence="4">
    <location>
        <begin position="235"/>
        <end position="285"/>
    </location>
</feature>
<feature type="region of interest" description="Disordered" evidence="4">
    <location>
        <begin position="328"/>
        <end position="350"/>
    </location>
</feature>
<feature type="region of interest" description="Disordered" evidence="4">
    <location>
        <begin position="575"/>
        <end position="626"/>
    </location>
</feature>
<dbReference type="PANTHER" id="PTHR31251">
    <property type="entry name" value="SQUAMOSA PROMOTER-BINDING-LIKE PROTEIN 4"/>
    <property type="match status" value="1"/>
</dbReference>
<evidence type="ECO:0000256" key="4">
    <source>
        <dbReference type="SAM" id="MobiDB-lite"/>
    </source>
</evidence>
<feature type="region of interest" description="Disordered" evidence="4">
    <location>
        <begin position="1"/>
        <end position="97"/>
    </location>
</feature>
<dbReference type="InterPro" id="IPR044817">
    <property type="entry name" value="SBP-like"/>
</dbReference>
<evidence type="ECO:0000313" key="6">
    <source>
        <dbReference type="EMBL" id="KAI3424181.1"/>
    </source>
</evidence>
<feature type="compositionally biased region" description="Polar residues" evidence="4">
    <location>
        <begin position="328"/>
        <end position="339"/>
    </location>
</feature>
<dbReference type="GO" id="GO:0008270">
    <property type="term" value="F:zinc ion binding"/>
    <property type="evidence" value="ECO:0007669"/>
    <property type="project" value="UniProtKB-KW"/>
</dbReference>
<dbReference type="GO" id="GO:0003677">
    <property type="term" value="F:DNA binding"/>
    <property type="evidence" value="ECO:0007669"/>
    <property type="project" value="InterPro"/>
</dbReference>
<dbReference type="InterPro" id="IPR004333">
    <property type="entry name" value="SBP_dom"/>
</dbReference>
<dbReference type="Gene3D" id="4.10.1100.10">
    <property type="entry name" value="Transcription factor, SBP-box domain"/>
    <property type="match status" value="1"/>
</dbReference>
<dbReference type="Proteomes" id="UP001055712">
    <property type="component" value="Unassembled WGS sequence"/>
</dbReference>
<name>A0A9D4YSX8_CHLVU</name>
<dbReference type="AlphaFoldDB" id="A0A9D4YSX8"/>
<keyword evidence="3" id="KW-0862">Zinc</keyword>
<feature type="compositionally biased region" description="Low complexity" evidence="4">
    <location>
        <begin position="340"/>
        <end position="349"/>
    </location>
</feature>
<dbReference type="GO" id="GO:0005634">
    <property type="term" value="C:nucleus"/>
    <property type="evidence" value="ECO:0007669"/>
    <property type="project" value="InterPro"/>
</dbReference>
<evidence type="ECO:0000256" key="1">
    <source>
        <dbReference type="ARBA" id="ARBA00022723"/>
    </source>
</evidence>
<evidence type="ECO:0000313" key="7">
    <source>
        <dbReference type="Proteomes" id="UP001055712"/>
    </source>
</evidence>
<evidence type="ECO:0000259" key="5">
    <source>
        <dbReference type="PROSITE" id="PS51141"/>
    </source>
</evidence>
<evidence type="ECO:0000256" key="3">
    <source>
        <dbReference type="ARBA" id="ARBA00022833"/>
    </source>
</evidence>
<feature type="compositionally biased region" description="Low complexity" evidence="4">
    <location>
        <begin position="578"/>
        <end position="604"/>
    </location>
</feature>
<accession>A0A9D4YSX8</accession>
<dbReference type="PANTHER" id="PTHR31251:SF169">
    <property type="entry name" value="SQUAMOSA PROMOTER-BINDING-LIKE PROTEIN 8"/>
    <property type="match status" value="1"/>
</dbReference>
<reference evidence="6" key="1">
    <citation type="journal article" date="2019" name="Plant J.">
        <title>Chlorella vulgaris genome assembly and annotation reveals the molecular basis for metabolic acclimation to high light conditions.</title>
        <authorList>
            <person name="Cecchin M."/>
            <person name="Marcolungo L."/>
            <person name="Rossato M."/>
            <person name="Girolomoni L."/>
            <person name="Cosentino E."/>
            <person name="Cuine S."/>
            <person name="Li-Beisson Y."/>
            <person name="Delledonne M."/>
            <person name="Ballottari M."/>
        </authorList>
    </citation>
    <scope>NUCLEOTIDE SEQUENCE</scope>
    <source>
        <strain evidence="6">211/11P</strain>
    </source>
</reference>
<dbReference type="EMBL" id="SIDB01000013">
    <property type="protein sequence ID" value="KAI3424181.1"/>
    <property type="molecule type" value="Genomic_DNA"/>
</dbReference>
<feature type="compositionally biased region" description="Gly residues" evidence="4">
    <location>
        <begin position="608"/>
        <end position="626"/>
    </location>
</feature>